<dbReference type="NCBIfam" id="TIGR00016">
    <property type="entry name" value="ackA"/>
    <property type="match status" value="1"/>
</dbReference>
<dbReference type="RefSeq" id="XP_016628282.1">
    <property type="nucleotide sequence ID" value="XM_016780679.1"/>
</dbReference>
<evidence type="ECO:0000313" key="6">
    <source>
        <dbReference type="EMBL" id="KIX94159.1"/>
    </source>
</evidence>
<feature type="binding site" evidence="5">
    <location>
        <position position="16"/>
    </location>
    <ligand>
        <name>ATP</name>
        <dbReference type="ChEBI" id="CHEBI:30616"/>
    </ligand>
</feature>
<dbReference type="UniPathway" id="UPA00340">
    <property type="reaction ID" value="UER00458"/>
</dbReference>
<dbReference type="GO" id="GO:0000287">
    <property type="term" value="F:magnesium ion binding"/>
    <property type="evidence" value="ECO:0007669"/>
    <property type="project" value="UniProtKB-UniRule"/>
</dbReference>
<reference evidence="6 7" key="1">
    <citation type="submission" date="2015-01" db="EMBL/GenBank/DDBJ databases">
        <title>The Genome Sequence of Fonsecaea multimorphosa CBS 102226.</title>
        <authorList>
            <consortium name="The Broad Institute Genomics Platform"/>
            <person name="Cuomo C."/>
            <person name="de Hoog S."/>
            <person name="Gorbushina A."/>
            <person name="Stielow B."/>
            <person name="Teixiera M."/>
            <person name="Abouelleil A."/>
            <person name="Chapman S.B."/>
            <person name="Priest M."/>
            <person name="Young S.K."/>
            <person name="Wortman J."/>
            <person name="Nusbaum C."/>
            <person name="Birren B."/>
        </authorList>
    </citation>
    <scope>NUCLEOTIDE SEQUENCE [LARGE SCALE GENOMIC DNA]</scope>
    <source>
        <strain evidence="6 7">CBS 102226</strain>
    </source>
</reference>
<comment type="pathway">
    <text evidence="5">Metabolic intermediate biosynthesis; acetyl-CoA biosynthesis; acetyl-CoA from acetate: step 1/2.</text>
</comment>
<dbReference type="VEuPathDB" id="FungiDB:Z520_10185"/>
<dbReference type="OrthoDB" id="67445at2759"/>
<proteinExistence type="inferred from homology"/>
<comment type="similarity">
    <text evidence="5">Belongs to the acetokinase family.</text>
</comment>
<dbReference type="SUPFAM" id="SSF53067">
    <property type="entry name" value="Actin-like ATPase domain"/>
    <property type="match status" value="2"/>
</dbReference>
<accession>A0A0D2JUH1</accession>
<dbReference type="AlphaFoldDB" id="A0A0D2JUH1"/>
<keyword evidence="5" id="KW-0460">Magnesium</keyword>
<dbReference type="InterPro" id="IPR043129">
    <property type="entry name" value="ATPase_NBD"/>
</dbReference>
<dbReference type="Gene3D" id="3.30.420.40">
    <property type="match status" value="2"/>
</dbReference>
<dbReference type="Proteomes" id="UP000053411">
    <property type="component" value="Unassembled WGS sequence"/>
</dbReference>
<keyword evidence="4 5" id="KW-0067">ATP-binding</keyword>
<dbReference type="HAMAP" id="MF_00020">
    <property type="entry name" value="Acetate_kinase"/>
    <property type="match status" value="1"/>
</dbReference>
<keyword evidence="1 5" id="KW-0808">Transferase</keyword>
<dbReference type="GO" id="GO:0006085">
    <property type="term" value="P:acetyl-CoA biosynthetic process"/>
    <property type="evidence" value="ECO:0007669"/>
    <property type="project" value="UniProtKB-UniRule"/>
</dbReference>
<feature type="site" description="Transition state stabilizer" evidence="5">
    <location>
        <position position="250"/>
    </location>
</feature>
<evidence type="ECO:0000256" key="4">
    <source>
        <dbReference type="ARBA" id="ARBA00022840"/>
    </source>
</evidence>
<feature type="binding site" evidence="5">
    <location>
        <position position="9"/>
    </location>
    <ligand>
        <name>Mg(2+)</name>
        <dbReference type="ChEBI" id="CHEBI:18420"/>
    </ligand>
</feature>
<gene>
    <name evidence="6" type="ORF">Z520_10185</name>
</gene>
<dbReference type="Pfam" id="PF00871">
    <property type="entry name" value="Acetate_kinase"/>
    <property type="match status" value="1"/>
</dbReference>
<feature type="binding site" evidence="5">
    <location>
        <begin position="217"/>
        <end position="221"/>
    </location>
    <ligand>
        <name>ATP</name>
        <dbReference type="ChEBI" id="CHEBI:30616"/>
    </ligand>
</feature>
<dbReference type="GO" id="GO:0006083">
    <property type="term" value="P:acetate metabolic process"/>
    <property type="evidence" value="ECO:0007669"/>
    <property type="project" value="TreeGrafter"/>
</dbReference>
<keyword evidence="5" id="KW-0479">Metal-binding</keyword>
<dbReference type="InterPro" id="IPR000890">
    <property type="entry name" value="Aliphatic_acid_kin_short-chain"/>
</dbReference>
<comment type="catalytic activity">
    <reaction evidence="5">
        <text>acetate + ATP = acetyl phosphate + ADP</text>
        <dbReference type="Rhea" id="RHEA:11352"/>
        <dbReference type="ChEBI" id="CHEBI:22191"/>
        <dbReference type="ChEBI" id="CHEBI:30089"/>
        <dbReference type="ChEBI" id="CHEBI:30616"/>
        <dbReference type="ChEBI" id="CHEBI:456216"/>
        <dbReference type="EC" id="2.7.2.1"/>
    </reaction>
</comment>
<evidence type="ECO:0000256" key="3">
    <source>
        <dbReference type="ARBA" id="ARBA00022777"/>
    </source>
</evidence>
<evidence type="ECO:0000256" key="2">
    <source>
        <dbReference type="ARBA" id="ARBA00022741"/>
    </source>
</evidence>
<feature type="site" description="Transition state stabilizer" evidence="5">
    <location>
        <position position="189"/>
    </location>
</feature>
<evidence type="ECO:0000256" key="5">
    <source>
        <dbReference type="HAMAP-Rule" id="MF_03131"/>
    </source>
</evidence>
<dbReference type="EC" id="2.7.2.1" evidence="5"/>
<protein>
    <recommendedName>
        <fullName evidence="5">Probable acetate kinase</fullName>
        <ecNumber evidence="5">2.7.2.1</ecNumber>
    </recommendedName>
    <alternativeName>
        <fullName evidence="5">Acetokinase</fullName>
    </alternativeName>
</protein>
<dbReference type="STRING" id="1442371.A0A0D2JUH1"/>
<dbReference type="GeneID" id="27715931"/>
<evidence type="ECO:0000313" key="7">
    <source>
        <dbReference type="Proteomes" id="UP000053411"/>
    </source>
</evidence>
<keyword evidence="7" id="KW-1185">Reference proteome</keyword>
<comment type="cofactor">
    <cofactor evidence="5">
        <name>Mg(2+)</name>
        <dbReference type="ChEBI" id="CHEBI:18420"/>
    </cofactor>
</comment>
<feature type="binding site" evidence="5">
    <location>
        <position position="101"/>
    </location>
    <ligand>
        <name>substrate</name>
    </ligand>
</feature>
<dbReference type="PROSITE" id="PS01075">
    <property type="entry name" value="ACETATE_KINASE_1"/>
    <property type="match status" value="1"/>
</dbReference>
<name>A0A0D2JUH1_9EURO</name>
<dbReference type="GO" id="GO:0008776">
    <property type="term" value="F:acetate kinase activity"/>
    <property type="evidence" value="ECO:0007669"/>
    <property type="project" value="UniProtKB-UniRule"/>
</dbReference>
<sequence>MANVILSINAGSSSLKTTLFVEEETEGKARGLRRLGSAEISSINAPPARLKYLRGSYKDTREVGDVNDHNHAFEHILNAFLADAEIPEVSSKDDIDYTAHRVVQGGNFEENQFITKKTLNKINKLSDLAPLHNASAVGLMLACHEHLPNVINVACFDSSFHQTMPDYVKSYAIDQKIAKEKGLRKYGFHGLSYQYITRTTAAFLGMPESETNIIALHLGSGASMCAIQNGRSIDTTMGLTPVSGLPGGSRSGDIDPSLVFHYTSDASALSPNSTKDLHISTAEEILNKQSGWKALTGTTDFSKIADPNAPDTHKLAFNIFIDRVVGFVGNYYVKLGGKVDALVFAGGIGEKSSYLRQVVIDKVSCLGFTLDDEKNKKGTEGNDVVDIGTSDRIHTLVCETDEDVSIPKNFTWRKFWLTACSMKWLIPSCQCSTRNDKQTDLDDPMTNHARQ</sequence>
<comment type="caution">
    <text evidence="5">Lacks conserved residue(s) required for the propagation of feature annotation.</text>
</comment>
<keyword evidence="2 5" id="KW-0547">Nucleotide-binding</keyword>
<dbReference type="PANTHER" id="PTHR21060:SF15">
    <property type="entry name" value="ACETATE KINASE-RELATED"/>
    <property type="match status" value="1"/>
</dbReference>
<dbReference type="PRINTS" id="PR00471">
    <property type="entry name" value="ACETATEKNASE"/>
</dbReference>
<dbReference type="InterPro" id="IPR023865">
    <property type="entry name" value="Aliphatic_acid_kinase_CS"/>
</dbReference>
<keyword evidence="3 5" id="KW-0418">Kinase</keyword>
<dbReference type="PROSITE" id="PS01076">
    <property type="entry name" value="ACETATE_KINASE_2"/>
    <property type="match status" value="1"/>
</dbReference>
<feature type="active site" description="Proton donor/acceptor" evidence="5">
    <location>
        <position position="157"/>
    </location>
</feature>
<feature type="binding site" evidence="5">
    <location>
        <position position="402"/>
    </location>
    <ligand>
        <name>Mg(2+)</name>
        <dbReference type="ChEBI" id="CHEBI:18420"/>
    </ligand>
</feature>
<evidence type="ECO:0000256" key="1">
    <source>
        <dbReference type="ARBA" id="ARBA00022679"/>
    </source>
</evidence>
<dbReference type="InterPro" id="IPR004372">
    <property type="entry name" value="Ac/propionate_kinase"/>
</dbReference>
<organism evidence="6 7">
    <name type="scientific">Fonsecaea multimorphosa CBS 102226</name>
    <dbReference type="NCBI Taxonomy" id="1442371"/>
    <lineage>
        <taxon>Eukaryota</taxon>
        <taxon>Fungi</taxon>
        <taxon>Dikarya</taxon>
        <taxon>Ascomycota</taxon>
        <taxon>Pezizomycotina</taxon>
        <taxon>Eurotiomycetes</taxon>
        <taxon>Chaetothyriomycetidae</taxon>
        <taxon>Chaetothyriales</taxon>
        <taxon>Herpotrichiellaceae</taxon>
        <taxon>Fonsecaea</taxon>
    </lineage>
</organism>
<dbReference type="EMBL" id="KN848089">
    <property type="protein sequence ID" value="KIX94159.1"/>
    <property type="molecule type" value="Genomic_DNA"/>
</dbReference>
<dbReference type="GO" id="GO:0005524">
    <property type="term" value="F:ATP binding"/>
    <property type="evidence" value="ECO:0007669"/>
    <property type="project" value="UniProtKB-KW"/>
</dbReference>
<dbReference type="PANTHER" id="PTHR21060">
    <property type="entry name" value="ACETATE KINASE"/>
    <property type="match status" value="1"/>
</dbReference>